<keyword evidence="15" id="KW-1185">Reference proteome</keyword>
<dbReference type="PANTHER" id="PTHR31576">
    <property type="entry name" value="TATA BOX-BINDING PROTEIN-ASSOCIATED FACTOR RNA POLYMERASE I SUBUNIT B"/>
    <property type="match status" value="1"/>
</dbReference>
<keyword evidence="8" id="KW-0804">Transcription</keyword>
<keyword evidence="5" id="KW-0862">Zinc</keyword>
<reference evidence="14 15" key="1">
    <citation type="journal article" date="2015" name="BMC Genomics">
        <title>Gene expression during zombie ant biting behavior reflects the complexity underlying fungal parasitic behavioral manipulation.</title>
        <authorList>
            <person name="de Bekker C."/>
            <person name="Ohm R.A."/>
            <person name="Loreto R.G."/>
            <person name="Sebastian A."/>
            <person name="Albert I."/>
            <person name="Merrow M."/>
            <person name="Brachmann A."/>
            <person name="Hughes D.P."/>
        </authorList>
    </citation>
    <scope>NUCLEOTIDE SEQUENCE [LARGE SCALE GENOMIC DNA]</scope>
    <source>
        <strain evidence="14 15">SC16a</strain>
    </source>
</reference>
<dbReference type="GO" id="GO:0042790">
    <property type="term" value="P:nucleolar large rRNA transcription by RNA polymerase I"/>
    <property type="evidence" value="ECO:0007669"/>
    <property type="project" value="TreeGrafter"/>
</dbReference>
<feature type="region of interest" description="Disordered" evidence="10">
    <location>
        <begin position="468"/>
        <end position="500"/>
    </location>
</feature>
<gene>
    <name evidence="14" type="ORF">XA68_12394</name>
</gene>
<evidence type="ECO:0000256" key="7">
    <source>
        <dbReference type="ARBA" id="ARBA00023125"/>
    </source>
</evidence>
<dbReference type="GO" id="GO:0001164">
    <property type="term" value="F:RNA polymerase I core promoter sequence-specific DNA binding"/>
    <property type="evidence" value="ECO:0007669"/>
    <property type="project" value="InterPro"/>
</dbReference>
<comment type="similarity">
    <text evidence="2">Belongs to the RRN7/TAF1B family.</text>
</comment>
<dbReference type="InterPro" id="IPR048538">
    <property type="entry name" value="Rrn7_cyclin_C"/>
</dbReference>
<evidence type="ECO:0000313" key="14">
    <source>
        <dbReference type="EMBL" id="PFH62716.1"/>
    </source>
</evidence>
<dbReference type="PANTHER" id="PTHR31576:SF2">
    <property type="entry name" value="TATA BOX-BINDING PROTEIN-ASSOCIATED FACTOR RNA POLYMERASE I SUBUNIT B"/>
    <property type="match status" value="1"/>
</dbReference>
<keyword evidence="7" id="KW-0238">DNA-binding</keyword>
<feature type="domain" description="Rrn7/TAF1B C-terminal cyclin" evidence="13">
    <location>
        <begin position="238"/>
        <end position="396"/>
    </location>
</feature>
<dbReference type="InterPro" id="IPR033599">
    <property type="entry name" value="TAF1B/Rrn7"/>
</dbReference>
<keyword evidence="3" id="KW-0479">Metal-binding</keyword>
<sequence length="575" mass="64700">MGDRQVLQRMPPGEECPDCGSRRWYLQDGLRFCSRGHHIEGFVEFDVDEEEGGGQLGRVARKEKEARKAENRQLSGPKGKALYLEAVQLLLRNQALWLINSKGLCEEMETVVRDLWDLRIRGSSFLSSTEDEGEMEIFSSTPQPAEDRVAWMPRARAQRWDPERGAGWPMPRLPETIALCYLGAQLLRIPTRQVDLLNWANDGGMPYKTVFRDLPREMQERMPNPYARALKLPLRDSLTGEELSRTVMDLGLSYHLNYDMVFPEPRHVPLLVQYAKSLALPVESVIATKRLAALLGSRFHIPARNSRILPLDHPEIHLVALLVVATKLLFPFSDCQQSIKGHGNSYLPRFDWDAWRRSMPQPPTEGDLRERGPGCEIATPNQVAQMNDKKFKEYLAHDFSRCLDDRFENPLSELFASNDASEFKPSGAEYPEADAHVEAHKLSSEPPLDEVDVLKEEARQFLSQTFEQPAGELNDAPVPGAAQPLRQTSGPPPKPEQIKSAETVTPGNTLYSAFRSVEDLSEMAAAFYRAAGDAAGITLDLLVRAVYAQEQRLISVGSKYHYDRSPNKLGLALTS</sequence>
<comment type="subcellular location">
    <subcellularLocation>
        <location evidence="1">Nucleus</location>
        <location evidence="1">Nucleolus</location>
    </subcellularLocation>
</comment>
<dbReference type="Pfam" id="PF20644">
    <property type="entry name" value="Rrn7_cyclin_N"/>
    <property type="match status" value="1"/>
</dbReference>
<dbReference type="GO" id="GO:0070860">
    <property type="term" value="C:RNA polymerase I core factor complex"/>
    <property type="evidence" value="ECO:0007669"/>
    <property type="project" value="InterPro"/>
</dbReference>
<evidence type="ECO:0000256" key="6">
    <source>
        <dbReference type="ARBA" id="ARBA00023015"/>
    </source>
</evidence>
<evidence type="ECO:0000256" key="4">
    <source>
        <dbReference type="ARBA" id="ARBA00022771"/>
    </source>
</evidence>
<protein>
    <submittedName>
        <fullName evidence="14">Uncharacterized protein</fullName>
    </submittedName>
</protein>
<evidence type="ECO:0000256" key="5">
    <source>
        <dbReference type="ARBA" id="ARBA00022833"/>
    </source>
</evidence>
<evidence type="ECO:0000256" key="2">
    <source>
        <dbReference type="ARBA" id="ARBA00006899"/>
    </source>
</evidence>
<dbReference type="AlphaFoldDB" id="A0A2A9PPH8"/>
<dbReference type="STRING" id="268505.A0A2A9PPH8"/>
<feature type="domain" description="RRN7-type" evidence="11">
    <location>
        <begin position="11"/>
        <end position="41"/>
    </location>
</feature>
<evidence type="ECO:0000259" key="12">
    <source>
        <dbReference type="Pfam" id="PF20644"/>
    </source>
</evidence>
<dbReference type="Pfam" id="PF11781">
    <property type="entry name" value="Zn_ribbon_RRN7"/>
    <property type="match status" value="1"/>
</dbReference>
<dbReference type="InterPro" id="IPR048540">
    <property type="entry name" value="Rrn7_cyclin_N"/>
</dbReference>
<name>A0A2A9PPH8_OPHUN</name>
<dbReference type="Pfam" id="PF20645">
    <property type="entry name" value="Rrn7_cyclin_C"/>
    <property type="match status" value="1"/>
</dbReference>
<evidence type="ECO:0000256" key="3">
    <source>
        <dbReference type="ARBA" id="ARBA00022723"/>
    </source>
</evidence>
<keyword evidence="4" id="KW-0863">Zinc-finger</keyword>
<evidence type="ECO:0000313" key="15">
    <source>
        <dbReference type="Proteomes" id="UP000037136"/>
    </source>
</evidence>
<feature type="domain" description="Rrn7/TAF1B N-terminal cyclin" evidence="12">
    <location>
        <begin position="87"/>
        <end position="215"/>
    </location>
</feature>
<evidence type="ECO:0000256" key="8">
    <source>
        <dbReference type="ARBA" id="ARBA00023163"/>
    </source>
</evidence>
<comment type="caution">
    <text evidence="14">The sequence shown here is derived from an EMBL/GenBank/DDBJ whole genome shotgun (WGS) entry which is preliminary data.</text>
</comment>
<dbReference type="OrthoDB" id="428577at2759"/>
<evidence type="ECO:0000256" key="9">
    <source>
        <dbReference type="ARBA" id="ARBA00023242"/>
    </source>
</evidence>
<proteinExistence type="inferred from homology"/>
<dbReference type="InterPro" id="IPR021752">
    <property type="entry name" value="TF_Rrn7_Zf"/>
</dbReference>
<keyword evidence="9" id="KW-0539">Nucleus</keyword>
<dbReference type="Proteomes" id="UP000037136">
    <property type="component" value="Unassembled WGS sequence"/>
</dbReference>
<dbReference type="GO" id="GO:0008270">
    <property type="term" value="F:zinc ion binding"/>
    <property type="evidence" value="ECO:0007669"/>
    <property type="project" value="UniProtKB-KW"/>
</dbReference>
<evidence type="ECO:0000259" key="11">
    <source>
        <dbReference type="Pfam" id="PF11781"/>
    </source>
</evidence>
<reference evidence="14 15" key="2">
    <citation type="journal article" date="2017" name="Sci. Rep.">
        <title>Ant-infecting Ophiocordyceps genomes reveal a high diversity of potential behavioral manipulation genes and a possible major role for enterotoxins.</title>
        <authorList>
            <person name="de Bekker C."/>
            <person name="Ohm R.A."/>
            <person name="Evans H.C."/>
            <person name="Brachmann A."/>
            <person name="Hughes D.P."/>
        </authorList>
    </citation>
    <scope>NUCLEOTIDE SEQUENCE [LARGE SCALE GENOMIC DNA]</scope>
    <source>
        <strain evidence="14 15">SC16a</strain>
    </source>
</reference>
<evidence type="ECO:0000256" key="10">
    <source>
        <dbReference type="SAM" id="MobiDB-lite"/>
    </source>
</evidence>
<evidence type="ECO:0000259" key="13">
    <source>
        <dbReference type="Pfam" id="PF20645"/>
    </source>
</evidence>
<keyword evidence="6" id="KW-0805">Transcription regulation</keyword>
<dbReference type="EMBL" id="LAZP02000020">
    <property type="protein sequence ID" value="PFH62716.1"/>
    <property type="molecule type" value="Genomic_DNA"/>
</dbReference>
<evidence type="ECO:0000256" key="1">
    <source>
        <dbReference type="ARBA" id="ARBA00004604"/>
    </source>
</evidence>
<organism evidence="14 15">
    <name type="scientific">Ophiocordyceps unilateralis</name>
    <name type="common">Zombie-ant fungus</name>
    <name type="synonym">Torrubia unilateralis</name>
    <dbReference type="NCBI Taxonomy" id="268505"/>
    <lineage>
        <taxon>Eukaryota</taxon>
        <taxon>Fungi</taxon>
        <taxon>Dikarya</taxon>
        <taxon>Ascomycota</taxon>
        <taxon>Pezizomycotina</taxon>
        <taxon>Sordariomycetes</taxon>
        <taxon>Hypocreomycetidae</taxon>
        <taxon>Hypocreales</taxon>
        <taxon>Ophiocordycipitaceae</taxon>
        <taxon>Ophiocordyceps</taxon>
    </lineage>
</organism>
<accession>A0A2A9PPH8</accession>